<gene>
    <name evidence="1" type="ORF">GCM10010347_09290</name>
</gene>
<dbReference type="RefSeq" id="WP_381353112.1">
    <property type="nucleotide sequence ID" value="NZ_JBHSYU010000001.1"/>
</dbReference>
<protein>
    <submittedName>
        <fullName evidence="1">Uncharacterized protein</fullName>
    </submittedName>
</protein>
<accession>A0ABQ3EMC6</accession>
<sequence>MFGVCRGTLGGAPEVAGRLPGFADRNAGVTLAAPGEVAGLSLSEGRVRTGRVARLSYVRLPRATNRRP</sequence>
<reference evidence="2" key="1">
    <citation type="journal article" date="2019" name="Int. J. Syst. Evol. Microbiol.">
        <title>The Global Catalogue of Microorganisms (GCM) 10K type strain sequencing project: providing services to taxonomists for standard genome sequencing and annotation.</title>
        <authorList>
            <consortium name="The Broad Institute Genomics Platform"/>
            <consortium name="The Broad Institute Genome Sequencing Center for Infectious Disease"/>
            <person name="Wu L."/>
            <person name="Ma J."/>
        </authorList>
    </citation>
    <scope>NUCLEOTIDE SEQUENCE [LARGE SCALE GENOMIC DNA]</scope>
    <source>
        <strain evidence="2">JCM 4738</strain>
    </source>
</reference>
<organism evidence="1 2">
    <name type="scientific">Streptomyces cirratus</name>
    <dbReference type="NCBI Taxonomy" id="68187"/>
    <lineage>
        <taxon>Bacteria</taxon>
        <taxon>Bacillati</taxon>
        <taxon>Actinomycetota</taxon>
        <taxon>Actinomycetes</taxon>
        <taxon>Kitasatosporales</taxon>
        <taxon>Streptomycetaceae</taxon>
        <taxon>Streptomyces</taxon>
    </lineage>
</organism>
<dbReference type="EMBL" id="BMVP01000001">
    <property type="protein sequence ID" value="GHB41718.1"/>
    <property type="molecule type" value="Genomic_DNA"/>
</dbReference>
<dbReference type="Proteomes" id="UP000642673">
    <property type="component" value="Unassembled WGS sequence"/>
</dbReference>
<keyword evidence="2" id="KW-1185">Reference proteome</keyword>
<name>A0ABQ3EMC6_9ACTN</name>
<evidence type="ECO:0000313" key="1">
    <source>
        <dbReference type="EMBL" id="GHB41718.1"/>
    </source>
</evidence>
<proteinExistence type="predicted"/>
<evidence type="ECO:0000313" key="2">
    <source>
        <dbReference type="Proteomes" id="UP000642673"/>
    </source>
</evidence>
<comment type="caution">
    <text evidence="1">The sequence shown here is derived from an EMBL/GenBank/DDBJ whole genome shotgun (WGS) entry which is preliminary data.</text>
</comment>